<dbReference type="EMBL" id="BJWL01000027">
    <property type="protein sequence ID" value="GFZ18915.1"/>
    <property type="molecule type" value="Genomic_DNA"/>
</dbReference>
<feature type="region of interest" description="Disordered" evidence="2">
    <location>
        <begin position="1407"/>
        <end position="1433"/>
    </location>
</feature>
<evidence type="ECO:0000313" key="4">
    <source>
        <dbReference type="EMBL" id="GFZ18915.1"/>
    </source>
</evidence>
<dbReference type="InterPro" id="IPR007321">
    <property type="entry name" value="Transposase_28"/>
</dbReference>
<dbReference type="PANTHER" id="PTHR32059:SF0">
    <property type="entry name" value="RAB11-BINDING PROTEIN RELCH"/>
    <property type="match status" value="1"/>
</dbReference>
<evidence type="ECO:0000256" key="1">
    <source>
        <dbReference type="SAM" id="Coils"/>
    </source>
</evidence>
<comment type="caution">
    <text evidence="4">The sequence shown here is derived from an EMBL/GenBank/DDBJ whole genome shotgun (WGS) entry which is preliminary data.</text>
</comment>
<dbReference type="Gene3D" id="1.25.10.10">
    <property type="entry name" value="Leucine-rich Repeat Variant"/>
    <property type="match status" value="1"/>
</dbReference>
<dbReference type="PANTHER" id="PTHR32059">
    <property type="entry name" value="RAB11-BINDING PROTEIN RELCH"/>
    <property type="match status" value="1"/>
</dbReference>
<accession>A0A7J0H7L0</accession>
<feature type="compositionally biased region" description="Basic and acidic residues" evidence="2">
    <location>
        <begin position="1416"/>
        <end position="1433"/>
    </location>
</feature>
<feature type="coiled-coil region" evidence="1">
    <location>
        <begin position="30"/>
        <end position="64"/>
    </location>
</feature>
<dbReference type="Pfam" id="PF04195">
    <property type="entry name" value="Transposase_28"/>
    <property type="match status" value="1"/>
</dbReference>
<dbReference type="GO" id="GO:0032367">
    <property type="term" value="P:intracellular cholesterol transport"/>
    <property type="evidence" value="ECO:0007669"/>
    <property type="project" value="InterPro"/>
</dbReference>
<dbReference type="OrthoDB" id="1695393at2759"/>
<dbReference type="GO" id="GO:0005802">
    <property type="term" value="C:trans-Golgi network"/>
    <property type="evidence" value="ECO:0007669"/>
    <property type="project" value="InterPro"/>
</dbReference>
<dbReference type="GO" id="GO:0055037">
    <property type="term" value="C:recycling endosome"/>
    <property type="evidence" value="ECO:0007669"/>
    <property type="project" value="TreeGrafter"/>
</dbReference>
<feature type="compositionally biased region" description="Basic and acidic residues" evidence="2">
    <location>
        <begin position="1159"/>
        <end position="1178"/>
    </location>
</feature>
<organism evidence="4 5">
    <name type="scientific">Actinidia rufa</name>
    <dbReference type="NCBI Taxonomy" id="165716"/>
    <lineage>
        <taxon>Eukaryota</taxon>
        <taxon>Viridiplantae</taxon>
        <taxon>Streptophyta</taxon>
        <taxon>Embryophyta</taxon>
        <taxon>Tracheophyta</taxon>
        <taxon>Spermatophyta</taxon>
        <taxon>Magnoliopsida</taxon>
        <taxon>eudicotyledons</taxon>
        <taxon>Gunneridae</taxon>
        <taxon>Pentapetalae</taxon>
        <taxon>asterids</taxon>
        <taxon>Ericales</taxon>
        <taxon>Actinidiaceae</taxon>
        <taxon>Actinidia</taxon>
    </lineage>
</organism>
<evidence type="ECO:0000256" key="2">
    <source>
        <dbReference type="SAM" id="MobiDB-lite"/>
    </source>
</evidence>
<evidence type="ECO:0000259" key="3">
    <source>
        <dbReference type="Pfam" id="PF04195"/>
    </source>
</evidence>
<dbReference type="Proteomes" id="UP000585474">
    <property type="component" value="Unassembled WGS sequence"/>
</dbReference>
<protein>
    <submittedName>
        <fullName evidence="4">HEAT repeat-containing protein</fullName>
    </submittedName>
</protein>
<dbReference type="InterPro" id="IPR040362">
    <property type="entry name" value="RELCH"/>
</dbReference>
<feature type="domain" description="Transposase (putative) gypsy type" evidence="3">
    <location>
        <begin position="855"/>
        <end position="919"/>
    </location>
</feature>
<evidence type="ECO:0000313" key="5">
    <source>
        <dbReference type="Proteomes" id="UP000585474"/>
    </source>
</evidence>
<name>A0A7J0H7L0_9ERIC</name>
<dbReference type="InterPro" id="IPR011989">
    <property type="entry name" value="ARM-like"/>
</dbReference>
<dbReference type="SUPFAM" id="SSF48371">
    <property type="entry name" value="ARM repeat"/>
    <property type="match status" value="1"/>
</dbReference>
<feature type="region of interest" description="Disordered" evidence="2">
    <location>
        <begin position="1139"/>
        <end position="1214"/>
    </location>
</feature>
<proteinExistence type="predicted"/>
<dbReference type="InterPro" id="IPR016024">
    <property type="entry name" value="ARM-type_fold"/>
</dbReference>
<reference evidence="4 5" key="1">
    <citation type="submission" date="2019-07" db="EMBL/GenBank/DDBJ databases">
        <title>De Novo Assembly of kiwifruit Actinidia rufa.</title>
        <authorList>
            <person name="Sugita-Konishi S."/>
            <person name="Sato K."/>
            <person name="Mori E."/>
            <person name="Abe Y."/>
            <person name="Kisaki G."/>
            <person name="Hamano K."/>
            <person name="Suezawa K."/>
            <person name="Otani M."/>
            <person name="Fukuda T."/>
            <person name="Manabe T."/>
            <person name="Gomi K."/>
            <person name="Tabuchi M."/>
            <person name="Akimitsu K."/>
            <person name="Kataoka I."/>
        </authorList>
    </citation>
    <scope>NUCLEOTIDE SEQUENCE [LARGE SCALE GENOMIC DNA]</scope>
    <source>
        <strain evidence="5">cv. Fuchu</strain>
    </source>
</reference>
<sequence length="1433" mass="159856">MVLILRCIDSINHGSDTKSVADPQSLLEEKEALEEKLALSEYELRLSQEDILKLKDELQKKTELAIADGSNANVSMTNGSDSQQGYRLTAMTFYEEVVTAVDWSTTGHEKQTVMQKYNKVPRNKYLYMHNGNKCFTMSAYVISLSKKVVPEPRQNPFVLITWVTNQNLDALPCVIIVTSTSHPLQRLLSAPMLQEKIAMLRENESLQKENGKLKTDEASLLKSKDLADRQVTALTMILGSFTERSQGQGNFVVGTPRGKHSNDCRAEITSLKMHIEGSRSGRILILAEALPKIVPYVLINHREACVTLARNVGEMRTETELLPQCWEQVEEMMFQLVCDPSGVVVETTIKDLAPALINWGDKLDNMLRVLLSHIISSAQEKESAGMLTSYYDYWQNCFRLSIRKQLRCVHFQTVPKNAGTLFSISLLEQYARGPIEWPAFEWLHIYCFPNFIQLAYLLPQKEDTLRSRITKFLLAVSERFGDDYLTHIMLPVFLVAVGDNADFTFFPSTIQSRIRGLKPKTAVAERLSAMCVLPLLLAGVLGSPSRHRQLTEYLRNLLIQSAMQEGQPTRHAADIINSVCFLCTFEEHHDMIFNILWEMVVSSNINMKISAANLLKVSVPYIDDKEASTHAVPALVTLGSDQTLNVKSKLEIRVEIFRRDFRAIQLRKCIPVIKERFQEKATWGFARHHRDYDGFVVSTLALGDLTSTLKVAVASSMEMTWRGPMDSFYLGQEGSEISIVWGDHGRPVLRWRGIRLSRSGDLDSLPSWISDHLGQGSPYMTDEVNQSPSSPMEGSHEESSLVAIHPSVEEKTNIMTLVELNALRDTYSFPSGVQIRLPDEGETITSTRPGEVAFYEAAFRAGLRFPVHNTIRLILQFYNICPAQLVPNAWRSIACSMALWRVYRYSISLSEFRNLFSLNSNPKPDQGWLYFKARNKKVLLGGYPSNIKGWKSKFFFVSSDEWEIPEEKSRKGAARVPRTWGIPDKHCNNPPRLFDNEMKVFEEIFWSVEESGRFFSVPVLLDSKSFRRVFASPGSRASRTAGNHLPSVEAVSSSSDVELRRLLPHIPDLTLLRWTGGKVLDPILGNYLNVPSSNPSSESCSDSSQPVELESDGLALRRLARSLGRLLVRAREPPLPAKGVVIGEKRAGESITSSPSKKAKADDGSKEKGVDIGPEGKKKASSSSKTSAAPIVVPSRPGEGTSAHLGAVPGSAPSILGSPSVAERLLRGVIPPADKEKVDKLTLDQTATKLFHVIGVVCSAHLWRSAAGRLREQASLQEGRVASMETEVARLQKLAADFEQQLAESRAREQQSLDELAKAKGDRDSLADHLGKSGALVNELREALNKAKESAVEEFKSSSEFMVAVEDAASKYFGEGFNFCKVQLRRHHPDLAVDLEGTVVDQDLLAELDEAEEENDKGKTGEHEGGKNKCSEM</sequence>
<keyword evidence="1" id="KW-0175">Coiled coil</keyword>
<gene>
    <name evidence="4" type="ORF">Acr_27g0006540</name>
</gene>
<feature type="coiled-coil region" evidence="1">
    <location>
        <begin position="1281"/>
        <end position="1308"/>
    </location>
</feature>
<keyword evidence="5" id="KW-1185">Reference proteome</keyword>